<dbReference type="GO" id="GO:0046872">
    <property type="term" value="F:metal ion binding"/>
    <property type="evidence" value="ECO:0007669"/>
    <property type="project" value="UniProtKB-KW"/>
</dbReference>
<dbReference type="EMBL" id="JASPKY010000327">
    <property type="protein sequence ID" value="KAK9708523.1"/>
    <property type="molecule type" value="Genomic_DNA"/>
</dbReference>
<accession>A0AAW1JWJ3</accession>
<keyword evidence="4" id="KW-0255">Endonuclease</keyword>
<feature type="domain" description="DDE Tnp4" evidence="3">
    <location>
        <begin position="34"/>
        <end position="125"/>
    </location>
</feature>
<keyword evidence="5" id="KW-1185">Reference proteome</keyword>
<dbReference type="GO" id="GO:0004519">
    <property type="term" value="F:endonuclease activity"/>
    <property type="evidence" value="ECO:0007669"/>
    <property type="project" value="UniProtKB-KW"/>
</dbReference>
<dbReference type="AlphaFoldDB" id="A0AAW1JWJ3"/>
<evidence type="ECO:0000313" key="5">
    <source>
        <dbReference type="Proteomes" id="UP001458880"/>
    </source>
</evidence>
<keyword evidence="4" id="KW-0378">Hydrolase</keyword>
<dbReference type="InterPro" id="IPR027806">
    <property type="entry name" value="HARBI1_dom"/>
</dbReference>
<evidence type="ECO:0000256" key="1">
    <source>
        <dbReference type="ARBA" id="ARBA00001968"/>
    </source>
</evidence>
<evidence type="ECO:0000256" key="2">
    <source>
        <dbReference type="ARBA" id="ARBA00022723"/>
    </source>
</evidence>
<gene>
    <name evidence="4" type="ORF">QE152_g27162</name>
</gene>
<comment type="caution">
    <text evidence="4">The sequence shown here is derived from an EMBL/GenBank/DDBJ whole genome shotgun (WGS) entry which is preliminary data.</text>
</comment>
<keyword evidence="4" id="KW-0540">Nuclease</keyword>
<dbReference type="Pfam" id="PF13359">
    <property type="entry name" value="DDE_Tnp_4"/>
    <property type="match status" value="1"/>
</dbReference>
<evidence type="ECO:0000313" key="4">
    <source>
        <dbReference type="EMBL" id="KAK9708523.1"/>
    </source>
</evidence>
<proteinExistence type="predicted"/>
<keyword evidence="2" id="KW-0479">Metal-binding</keyword>
<name>A0AAW1JWJ3_POPJA</name>
<evidence type="ECO:0000259" key="3">
    <source>
        <dbReference type="Pfam" id="PF13359"/>
    </source>
</evidence>
<comment type="cofactor">
    <cofactor evidence="1">
        <name>a divalent metal cation</name>
        <dbReference type="ChEBI" id="CHEBI:60240"/>
    </cofactor>
</comment>
<reference evidence="4 5" key="1">
    <citation type="journal article" date="2024" name="BMC Genomics">
        <title>De novo assembly and annotation of Popillia japonica's genome with initial clues to its potential as an invasive pest.</title>
        <authorList>
            <person name="Cucini C."/>
            <person name="Boschi S."/>
            <person name="Funari R."/>
            <person name="Cardaioli E."/>
            <person name="Iannotti N."/>
            <person name="Marturano G."/>
            <person name="Paoli F."/>
            <person name="Bruttini M."/>
            <person name="Carapelli A."/>
            <person name="Frati F."/>
            <person name="Nardi F."/>
        </authorList>
    </citation>
    <scope>NUCLEOTIDE SEQUENCE [LARGE SCALE GENOMIC DNA]</scope>
    <source>
        <strain evidence="4">DMR45628</strain>
    </source>
</reference>
<organism evidence="4 5">
    <name type="scientific">Popillia japonica</name>
    <name type="common">Japanese beetle</name>
    <dbReference type="NCBI Taxonomy" id="7064"/>
    <lineage>
        <taxon>Eukaryota</taxon>
        <taxon>Metazoa</taxon>
        <taxon>Ecdysozoa</taxon>
        <taxon>Arthropoda</taxon>
        <taxon>Hexapoda</taxon>
        <taxon>Insecta</taxon>
        <taxon>Pterygota</taxon>
        <taxon>Neoptera</taxon>
        <taxon>Endopterygota</taxon>
        <taxon>Coleoptera</taxon>
        <taxon>Polyphaga</taxon>
        <taxon>Scarabaeiformia</taxon>
        <taxon>Scarabaeidae</taxon>
        <taxon>Rutelinae</taxon>
        <taxon>Popillia</taxon>
    </lineage>
</organism>
<sequence length="126" mass="14836">MADEWIKFPTDMADIQRNTNTFFEKYGFPVIGVIDCSHIAIVAPPRYDELYPATLFYNRKGYYRQNVQFINDCYLRIINLNARFPGSVHDAAIWSQFNINRYLQNKHLDNTLHYHLLGDEGYPLTP</sequence>
<protein>
    <submittedName>
        <fullName evidence="4">DDE superfamily endonuclease</fullName>
    </submittedName>
</protein>
<dbReference type="Proteomes" id="UP001458880">
    <property type="component" value="Unassembled WGS sequence"/>
</dbReference>